<keyword evidence="3" id="KW-1185">Reference proteome</keyword>
<dbReference type="GO" id="GO:0004222">
    <property type="term" value="F:metalloendopeptidase activity"/>
    <property type="evidence" value="ECO:0007669"/>
    <property type="project" value="TreeGrafter"/>
</dbReference>
<name>A0A290XHC0_9GAMM</name>
<dbReference type="SUPFAM" id="SSF51261">
    <property type="entry name" value="Duplicated hybrid motif"/>
    <property type="match status" value="1"/>
</dbReference>
<gene>
    <name evidence="2" type="ORF">CNR27_13610</name>
</gene>
<dbReference type="Proteomes" id="UP000218968">
    <property type="component" value="Chromosome"/>
</dbReference>
<dbReference type="Pfam" id="PF01551">
    <property type="entry name" value="Peptidase_M23"/>
    <property type="match status" value="1"/>
</dbReference>
<proteinExistence type="predicted"/>
<dbReference type="InterPro" id="IPR050570">
    <property type="entry name" value="Cell_wall_metabolism_enzyme"/>
</dbReference>
<protein>
    <submittedName>
        <fullName evidence="2">Peptidase</fullName>
    </submittedName>
</protein>
<accession>A0A290XHC0</accession>
<dbReference type="PANTHER" id="PTHR21666:SF294">
    <property type="entry name" value="PEPTIDASE M23"/>
    <property type="match status" value="1"/>
</dbReference>
<evidence type="ECO:0000313" key="2">
    <source>
        <dbReference type="EMBL" id="ATD68336.1"/>
    </source>
</evidence>
<feature type="domain" description="M23ase beta-sheet core" evidence="1">
    <location>
        <begin position="212"/>
        <end position="316"/>
    </location>
</feature>
<reference evidence="3" key="1">
    <citation type="submission" date="2017-09" db="EMBL/GenBank/DDBJ databases">
        <title>Luteimonas liuhanmingii sp.nov., isolated from the intestinal contents of Tibetan Plateau Pika in Yushu, Qinghai Province, China.</title>
        <authorList>
            <person name="Gui Z."/>
        </authorList>
    </citation>
    <scope>NUCLEOTIDE SEQUENCE [LARGE SCALE GENOMIC DNA]</scope>
    <source>
        <strain evidence="3">100111</strain>
    </source>
</reference>
<organism evidence="2 3">
    <name type="scientific">Luteimonas chenhongjianii</name>
    <dbReference type="NCBI Taxonomy" id="2006110"/>
    <lineage>
        <taxon>Bacteria</taxon>
        <taxon>Pseudomonadati</taxon>
        <taxon>Pseudomonadota</taxon>
        <taxon>Gammaproteobacteria</taxon>
        <taxon>Lysobacterales</taxon>
        <taxon>Lysobacteraceae</taxon>
        <taxon>Luteimonas</taxon>
    </lineage>
</organism>
<evidence type="ECO:0000259" key="1">
    <source>
        <dbReference type="Pfam" id="PF01551"/>
    </source>
</evidence>
<dbReference type="PANTHER" id="PTHR21666">
    <property type="entry name" value="PEPTIDASE-RELATED"/>
    <property type="match status" value="1"/>
</dbReference>
<evidence type="ECO:0000313" key="3">
    <source>
        <dbReference type="Proteomes" id="UP000218968"/>
    </source>
</evidence>
<dbReference type="InterPro" id="IPR011055">
    <property type="entry name" value="Dup_hybrid_motif"/>
</dbReference>
<dbReference type="Gene3D" id="2.70.70.10">
    <property type="entry name" value="Glucose Permease (Domain IIA)"/>
    <property type="match status" value="1"/>
</dbReference>
<dbReference type="AlphaFoldDB" id="A0A290XHC0"/>
<dbReference type="CDD" id="cd12797">
    <property type="entry name" value="M23_peptidase"/>
    <property type="match status" value="1"/>
</dbReference>
<dbReference type="KEGG" id="lum:CNR27_13610"/>
<sequence length="349" mass="36037">MCPPGVFRKARGAQSMTALRPMPATCATLPRARASIPTAGAEPASSRHRLGIACVLLAICLPTLGHAQTPAWREWSGMRTASSPAAPPPAPQRSAGLAPVGLELRPHAGGVEAIAVNRLAGPVEVMLVADGVPPSTHPGLPARAIVPGGGRVIVASLKAGTGGARLRLPAVPGLPTARPRDVTYVYPLRDAPVHVGQGYGGGFSHADSENLHAVDFAVAPGTPVLAARDGLVMQVESDATARLDPRLGHDLDDDRARGNFIRILHDDGTMALYAHLQAGGVLVGAGTRVRRGTVIGFSGNTGLSAAPHLHFVVQANRGMRLESLPFRMTGPDGPLRFARVGVDAEPAAP</sequence>
<dbReference type="InterPro" id="IPR016047">
    <property type="entry name" value="M23ase_b-sheet_dom"/>
</dbReference>
<dbReference type="EMBL" id="CP023406">
    <property type="protein sequence ID" value="ATD68336.1"/>
    <property type="molecule type" value="Genomic_DNA"/>
</dbReference>